<evidence type="ECO:0000313" key="7">
    <source>
        <dbReference type="Proteomes" id="UP000245911"/>
    </source>
</evidence>
<dbReference type="SUPFAM" id="SSF55846">
    <property type="entry name" value="N-acetylmuramoyl-L-alanine amidase-like"/>
    <property type="match status" value="1"/>
</dbReference>
<dbReference type="InterPro" id="IPR051206">
    <property type="entry name" value="NAMLAA_amidase_2"/>
</dbReference>
<feature type="domain" description="N-acetylmuramoyl-L-alanine amidase" evidence="5">
    <location>
        <begin position="31"/>
        <end position="164"/>
    </location>
</feature>
<evidence type="ECO:0000259" key="5">
    <source>
        <dbReference type="SMART" id="SM00644"/>
    </source>
</evidence>
<evidence type="ECO:0000256" key="3">
    <source>
        <dbReference type="ARBA" id="ARBA00022801"/>
    </source>
</evidence>
<name>A0A2T8HWG2_9RHOB</name>
<evidence type="ECO:0000313" key="6">
    <source>
        <dbReference type="EMBL" id="PVH29692.1"/>
    </source>
</evidence>
<gene>
    <name evidence="6" type="ORF">DDE20_06145</name>
</gene>
<dbReference type="GO" id="GO:0009253">
    <property type="term" value="P:peptidoglycan catabolic process"/>
    <property type="evidence" value="ECO:0007669"/>
    <property type="project" value="InterPro"/>
</dbReference>
<evidence type="ECO:0000256" key="1">
    <source>
        <dbReference type="ARBA" id="ARBA00001561"/>
    </source>
</evidence>
<accession>A0A2T8HWG2</accession>
<dbReference type="GO" id="GO:0019867">
    <property type="term" value="C:outer membrane"/>
    <property type="evidence" value="ECO:0007669"/>
    <property type="project" value="TreeGrafter"/>
</dbReference>
<dbReference type="Pfam" id="PF01510">
    <property type="entry name" value="Amidase_2"/>
    <property type="match status" value="1"/>
</dbReference>
<dbReference type="EC" id="3.5.1.28" evidence="2"/>
<comment type="catalytic activity">
    <reaction evidence="1">
        <text>Hydrolyzes the link between N-acetylmuramoyl residues and L-amino acid residues in certain cell-wall glycopeptides.</text>
        <dbReference type="EC" id="3.5.1.28"/>
    </reaction>
</comment>
<sequence>MATATPAGGTRRRCAQRWPRATELHMIHHPSPNFGPRRNGERPELVVLHYTEMASAEAARDRLCCAQAEVSAHYLIGRDGRLWQLVDETQRAWHAGAGAWQGSGDVNSRSIGIELDNDGQSPFSAPLMLRLEVLLRQILTRWNIPAAGVIAHSDMAPLRKIDPGPRFDWQRLARQNLSIWPGSNGDPNAPLSASLDMIGYPEAAPEARLKAFRLRFRPSATGPECAADRASADAVAKLCQTFEN</sequence>
<protein>
    <recommendedName>
        <fullName evidence="2">N-acetylmuramoyl-L-alanine amidase</fullName>
        <ecNumber evidence="2">3.5.1.28</ecNumber>
    </recommendedName>
</protein>
<dbReference type="GO" id="GO:0009254">
    <property type="term" value="P:peptidoglycan turnover"/>
    <property type="evidence" value="ECO:0007669"/>
    <property type="project" value="TreeGrafter"/>
</dbReference>
<proteinExistence type="predicted"/>
<organism evidence="6 7">
    <name type="scientific">Pararhodobacter oceanensis</name>
    <dbReference type="NCBI Taxonomy" id="2172121"/>
    <lineage>
        <taxon>Bacteria</taxon>
        <taxon>Pseudomonadati</taxon>
        <taxon>Pseudomonadota</taxon>
        <taxon>Alphaproteobacteria</taxon>
        <taxon>Rhodobacterales</taxon>
        <taxon>Paracoccaceae</taxon>
        <taxon>Pararhodobacter</taxon>
    </lineage>
</organism>
<dbReference type="GO" id="GO:0008745">
    <property type="term" value="F:N-acetylmuramoyl-L-alanine amidase activity"/>
    <property type="evidence" value="ECO:0007669"/>
    <property type="project" value="UniProtKB-EC"/>
</dbReference>
<keyword evidence="3" id="KW-0378">Hydrolase</keyword>
<dbReference type="Gene3D" id="3.40.80.10">
    <property type="entry name" value="Peptidoglycan recognition protein-like"/>
    <property type="match status" value="1"/>
</dbReference>
<dbReference type="GO" id="GO:0071555">
    <property type="term" value="P:cell wall organization"/>
    <property type="evidence" value="ECO:0007669"/>
    <property type="project" value="UniProtKB-KW"/>
</dbReference>
<dbReference type="Proteomes" id="UP000245911">
    <property type="component" value="Unassembled WGS sequence"/>
</dbReference>
<dbReference type="InterPro" id="IPR002502">
    <property type="entry name" value="Amidase_domain"/>
</dbReference>
<dbReference type="PANTHER" id="PTHR30417:SF1">
    <property type="entry name" value="N-ACETYLMURAMOYL-L-ALANINE AMIDASE AMID"/>
    <property type="match status" value="1"/>
</dbReference>
<dbReference type="OrthoDB" id="9794842at2"/>
<dbReference type="EMBL" id="QDKM01000002">
    <property type="protein sequence ID" value="PVH29692.1"/>
    <property type="molecule type" value="Genomic_DNA"/>
</dbReference>
<dbReference type="CDD" id="cd06583">
    <property type="entry name" value="PGRP"/>
    <property type="match status" value="1"/>
</dbReference>
<dbReference type="AlphaFoldDB" id="A0A2T8HWG2"/>
<dbReference type="SMART" id="SM00644">
    <property type="entry name" value="Ami_2"/>
    <property type="match status" value="1"/>
</dbReference>
<evidence type="ECO:0000256" key="2">
    <source>
        <dbReference type="ARBA" id="ARBA00011901"/>
    </source>
</evidence>
<evidence type="ECO:0000256" key="4">
    <source>
        <dbReference type="ARBA" id="ARBA00023316"/>
    </source>
</evidence>
<keyword evidence="7" id="KW-1185">Reference proteome</keyword>
<comment type="caution">
    <text evidence="6">The sequence shown here is derived from an EMBL/GenBank/DDBJ whole genome shotgun (WGS) entry which is preliminary data.</text>
</comment>
<reference evidence="6 7" key="1">
    <citation type="submission" date="2018-04" db="EMBL/GenBank/DDBJ databases">
        <title>Pararhodobacter oceanense sp. nov., isolated from marine intertidal sediment.</title>
        <authorList>
            <person name="Wang X.-L."/>
            <person name="Du Z.-J."/>
        </authorList>
    </citation>
    <scope>NUCLEOTIDE SEQUENCE [LARGE SCALE GENOMIC DNA]</scope>
    <source>
        <strain evidence="6 7">AM505</strain>
    </source>
</reference>
<dbReference type="PANTHER" id="PTHR30417">
    <property type="entry name" value="N-ACETYLMURAMOYL-L-ALANINE AMIDASE AMID"/>
    <property type="match status" value="1"/>
</dbReference>
<dbReference type="InterPro" id="IPR036505">
    <property type="entry name" value="Amidase/PGRP_sf"/>
</dbReference>
<keyword evidence="4" id="KW-0961">Cell wall biogenesis/degradation</keyword>